<protein>
    <recommendedName>
        <fullName evidence="2">Heterokaryon incompatibility domain-containing protein</fullName>
    </recommendedName>
</protein>
<gene>
    <name evidence="3" type="ORF">PFICI_12021</name>
</gene>
<reference evidence="4" key="1">
    <citation type="journal article" date="2015" name="BMC Genomics">
        <title>Genomic and transcriptomic analysis of the endophytic fungus Pestalotiopsis fici reveals its lifestyle and high potential for synthesis of natural products.</title>
        <authorList>
            <person name="Wang X."/>
            <person name="Zhang X."/>
            <person name="Liu L."/>
            <person name="Xiang M."/>
            <person name="Wang W."/>
            <person name="Sun X."/>
            <person name="Che Y."/>
            <person name="Guo L."/>
            <person name="Liu G."/>
            <person name="Guo L."/>
            <person name="Wang C."/>
            <person name="Yin W.B."/>
            <person name="Stadler M."/>
            <person name="Zhang X."/>
            <person name="Liu X."/>
        </authorList>
    </citation>
    <scope>NUCLEOTIDE SEQUENCE [LARGE SCALE GENOMIC DNA]</scope>
    <source>
        <strain evidence="4">W106-1 / CGMCC3.15140</strain>
    </source>
</reference>
<dbReference type="RefSeq" id="XP_007838793.1">
    <property type="nucleotide sequence ID" value="XM_007840602.1"/>
</dbReference>
<feature type="domain" description="Heterokaryon incompatibility" evidence="2">
    <location>
        <begin position="239"/>
        <end position="380"/>
    </location>
</feature>
<dbReference type="EMBL" id="KI912117">
    <property type="protein sequence ID" value="ETS76634.1"/>
    <property type="molecule type" value="Genomic_DNA"/>
</dbReference>
<dbReference type="Pfam" id="PF26639">
    <property type="entry name" value="Het-6_barrel"/>
    <property type="match status" value="1"/>
</dbReference>
<evidence type="ECO:0000313" key="3">
    <source>
        <dbReference type="EMBL" id="ETS76634.1"/>
    </source>
</evidence>
<feature type="compositionally biased region" description="Basic and acidic residues" evidence="1">
    <location>
        <begin position="129"/>
        <end position="143"/>
    </location>
</feature>
<name>W3WS33_PESFW</name>
<dbReference type="STRING" id="1229662.W3WS33"/>
<feature type="region of interest" description="Disordered" evidence="1">
    <location>
        <begin position="1"/>
        <end position="196"/>
    </location>
</feature>
<accession>W3WS33</accession>
<dbReference type="PANTHER" id="PTHR24148:SF73">
    <property type="entry name" value="HET DOMAIN PROTEIN (AFU_ORTHOLOGUE AFUA_8G01020)"/>
    <property type="match status" value="1"/>
</dbReference>
<feature type="compositionally biased region" description="Polar residues" evidence="1">
    <location>
        <begin position="166"/>
        <end position="193"/>
    </location>
</feature>
<dbReference type="Proteomes" id="UP000030651">
    <property type="component" value="Unassembled WGS sequence"/>
</dbReference>
<organism evidence="3 4">
    <name type="scientific">Pestalotiopsis fici (strain W106-1 / CGMCC3.15140)</name>
    <dbReference type="NCBI Taxonomy" id="1229662"/>
    <lineage>
        <taxon>Eukaryota</taxon>
        <taxon>Fungi</taxon>
        <taxon>Dikarya</taxon>
        <taxon>Ascomycota</taxon>
        <taxon>Pezizomycotina</taxon>
        <taxon>Sordariomycetes</taxon>
        <taxon>Xylariomycetidae</taxon>
        <taxon>Amphisphaeriales</taxon>
        <taxon>Sporocadaceae</taxon>
        <taxon>Pestalotiopsis</taxon>
    </lineage>
</organism>
<dbReference type="PANTHER" id="PTHR24148">
    <property type="entry name" value="ANKYRIN REPEAT DOMAIN-CONTAINING PROTEIN 39 HOMOLOG-RELATED"/>
    <property type="match status" value="1"/>
</dbReference>
<dbReference type="InterPro" id="IPR010730">
    <property type="entry name" value="HET"/>
</dbReference>
<dbReference type="Pfam" id="PF06985">
    <property type="entry name" value="HET"/>
    <property type="match status" value="1"/>
</dbReference>
<proteinExistence type="predicted"/>
<dbReference type="InParanoid" id="W3WS33"/>
<sequence length="793" mass="90029">MGQDNGNHRRRDRYGYRYSEGNDTYLTRRVENTNYHSDVEQSRRRHDSRQDLSASQLPIRLNASVSSPADAVNTARRNREPSPPLTRRSKRSVSIGQAPESERSQPLDHLQNPSRAGGSRGVSPASDTSRYRDKWQRPADSDRVIPSINIVSPDDQIPDDRHTSRGRSWSRNPGSAVQRESSAGSLRSTSPATDSLGKRSYRYSELKRGEIRLVRILPAKMSAIKCAIEHYSLANVPEYVAVSYAWGDVGDTEQIYVDGMKHCISASLFGALSAFRQRENEVFIWADALCIDQQNMIEKSKQIKLMTSIYAKAKSVAIWLGPEADNSQSAIGFLKDLSDRSNSGQEIKSWIVSPELQQDLAAVGGLFSRSYWKRLWVVQEVYNASNITVYCGSSKIAWRALNEASDIFDRYESVIDAHFANISTDRRRYPTLPVSFKHVKALFYEGPRSLLDRRELRNQGEAVLLHVLRRCRSKLSEQPKDKVYGLLGVLPEPVRSQFPVDYNDSVKEVFTNVVDFLIYTTRSLDVICESIHFPQHSSSANLPSWVPDWSHNPATTSLSSSYVFSASGSTVADWKFTNHRLRNELEISAVYLDSVKSYGVSVGTQCTLADYMMAFLHWRAILVKTFGRIDQEKTSRKAHEAFCRTLNLDQKTLEGRGDEWMESCYHVFSSLIKDRLPYLAIDSELQSFVTADTGVERDERRQFLQDHFGKHMMGRSFCITNGKRMGMGSGSMLADDIIVVPFGCQTPVILRKETSSPTKYRLVGDIYIDKYMRGRAMDMHRDNILKEQKYVLV</sequence>
<dbReference type="KEGG" id="pfy:PFICI_12021"/>
<dbReference type="AlphaFoldDB" id="W3WS33"/>
<dbReference type="GeneID" id="19277034"/>
<dbReference type="InterPro" id="IPR052895">
    <property type="entry name" value="HetReg/Transcr_Mod"/>
</dbReference>
<evidence type="ECO:0000313" key="4">
    <source>
        <dbReference type="Proteomes" id="UP000030651"/>
    </source>
</evidence>
<feature type="compositionally biased region" description="Basic and acidic residues" evidence="1">
    <location>
        <begin position="26"/>
        <end position="42"/>
    </location>
</feature>
<evidence type="ECO:0000259" key="2">
    <source>
        <dbReference type="Pfam" id="PF06985"/>
    </source>
</evidence>
<dbReference type="eggNOG" id="ENOG502QTW7">
    <property type="taxonomic scope" value="Eukaryota"/>
</dbReference>
<keyword evidence="4" id="KW-1185">Reference proteome</keyword>
<dbReference type="HOGENOM" id="CLU_004184_7_2_1"/>
<dbReference type="OrthoDB" id="3548654at2759"/>
<evidence type="ECO:0000256" key="1">
    <source>
        <dbReference type="SAM" id="MobiDB-lite"/>
    </source>
</evidence>
<dbReference type="OMA" id="YRYVGDI"/>